<name>A0A9J7KYP6_BRAFL</name>
<protein>
    <submittedName>
        <fullName evidence="5">Kelch repeat and BTB domain-containing protein 8-like isoform X1</fullName>
    </submittedName>
</protein>
<reference evidence="4" key="1">
    <citation type="journal article" date="2020" name="Nat. Ecol. Evol.">
        <title>Deeply conserved synteny resolves early events in vertebrate evolution.</title>
        <authorList>
            <person name="Simakov O."/>
            <person name="Marletaz F."/>
            <person name="Yue J.X."/>
            <person name="O'Connell B."/>
            <person name="Jenkins J."/>
            <person name="Brandt A."/>
            <person name="Calef R."/>
            <person name="Tung C.H."/>
            <person name="Huang T.K."/>
            <person name="Schmutz J."/>
            <person name="Satoh N."/>
            <person name="Yu J.K."/>
            <person name="Putnam N.H."/>
            <person name="Green R.E."/>
            <person name="Rokhsar D.S."/>
        </authorList>
    </citation>
    <scope>NUCLEOTIDE SEQUENCE [LARGE SCALE GENOMIC DNA]</scope>
    <source>
        <strain evidence="4">S238N-H82</strain>
    </source>
</reference>
<keyword evidence="1" id="KW-0880">Kelch repeat</keyword>
<dbReference type="InterPro" id="IPR017096">
    <property type="entry name" value="BTB-kelch_protein"/>
</dbReference>
<accession>A0A9J7KYP6</accession>
<feature type="domain" description="BTB" evidence="3">
    <location>
        <begin position="42"/>
        <end position="109"/>
    </location>
</feature>
<sequence>MAAADQDPHARNTFLPRSYQDSRYLNGFLGIVDDLQKTGVLQDVVLEVEGRRFPCHRLVLSAASPYFRAMFTSDMAESRQKTVVLQGLDAGMFEEILSYIYSGTLNVSLDKVQPLYQAADLLQLDYVRDTCSSYMATNVERSTCVDLYKFADVFSVDVVRKHCLQLIYRNFSEVASSEEFCSLSVNQLIEIISEDWLDVKEETTVWEAVVRWVQHSREDRLHHLPSILPHIRFNLLTSNDKAVILKHPLVREYPGRSVIRKVVKKTSKVNMKRRVGTDVTEMALVFAERSREMLWMNPREGTYIRHRYDITPMTGTATSDNDIFILAEHSRETYALCKYSHAGNKWERKSLVCREDRDNKKYFDFLMEINGQLFYLIVSESVDRVVVLKKHNQHTDTWHNCSTPQLDGQLDWCFAVSCNQHIYLFTMLCGTEIQCYDPRTDQWCDKTPPPPSEYTLGYNAVAMGTEIFCTDQDFNTTMVYNTESDSWQILQGCPDPGNRTREYDGVPNLFVMENQLHILVAIVRDRVPGEGTKLLHLVYVYDRSADAWRDLNVALRDKKCYAHGDLPFPVARMCLAYLKGA</sequence>
<dbReference type="InterPro" id="IPR015915">
    <property type="entry name" value="Kelch-typ_b-propeller"/>
</dbReference>
<dbReference type="Gene3D" id="3.30.710.10">
    <property type="entry name" value="Potassium Channel Kv1.1, Chain A"/>
    <property type="match status" value="1"/>
</dbReference>
<dbReference type="GO" id="GO:0031463">
    <property type="term" value="C:Cul3-RING ubiquitin ligase complex"/>
    <property type="evidence" value="ECO:0000318"/>
    <property type="project" value="GO_Central"/>
</dbReference>
<dbReference type="PROSITE" id="PS50097">
    <property type="entry name" value="BTB"/>
    <property type="match status" value="1"/>
</dbReference>
<evidence type="ECO:0000259" key="3">
    <source>
        <dbReference type="PROSITE" id="PS50097"/>
    </source>
</evidence>
<evidence type="ECO:0000256" key="1">
    <source>
        <dbReference type="ARBA" id="ARBA00022441"/>
    </source>
</evidence>
<evidence type="ECO:0000313" key="4">
    <source>
        <dbReference type="Proteomes" id="UP000001554"/>
    </source>
</evidence>
<evidence type="ECO:0000313" key="5">
    <source>
        <dbReference type="RefSeq" id="XP_035672768.1"/>
    </source>
</evidence>
<dbReference type="AlphaFoldDB" id="A0A9J7KYP6"/>
<dbReference type="InterPro" id="IPR011333">
    <property type="entry name" value="SKP1/BTB/POZ_sf"/>
</dbReference>
<evidence type="ECO:0000256" key="2">
    <source>
        <dbReference type="ARBA" id="ARBA00022737"/>
    </source>
</evidence>
<dbReference type="GO" id="GO:1990756">
    <property type="term" value="F:ubiquitin-like ligase-substrate adaptor activity"/>
    <property type="evidence" value="ECO:0000318"/>
    <property type="project" value="GO_Central"/>
</dbReference>
<dbReference type="SUPFAM" id="SSF54695">
    <property type="entry name" value="POZ domain"/>
    <property type="match status" value="1"/>
</dbReference>
<dbReference type="SUPFAM" id="SSF117281">
    <property type="entry name" value="Kelch motif"/>
    <property type="match status" value="1"/>
</dbReference>
<dbReference type="Proteomes" id="UP000001554">
    <property type="component" value="Chromosome 4"/>
</dbReference>
<dbReference type="Gene3D" id="2.120.10.80">
    <property type="entry name" value="Kelch-type beta propeller"/>
    <property type="match status" value="1"/>
</dbReference>
<dbReference type="PANTHER" id="PTHR24412">
    <property type="entry name" value="KELCH PROTEIN"/>
    <property type="match status" value="1"/>
</dbReference>
<dbReference type="Pfam" id="PF07707">
    <property type="entry name" value="BACK"/>
    <property type="match status" value="1"/>
</dbReference>
<dbReference type="FunFam" id="1.25.40.420:FF:000001">
    <property type="entry name" value="Kelch-like family member 12"/>
    <property type="match status" value="1"/>
</dbReference>
<dbReference type="GO" id="GO:0043161">
    <property type="term" value="P:proteasome-mediated ubiquitin-dependent protein catabolic process"/>
    <property type="evidence" value="ECO:0000318"/>
    <property type="project" value="GO_Central"/>
</dbReference>
<dbReference type="Gene3D" id="1.25.40.420">
    <property type="match status" value="1"/>
</dbReference>
<dbReference type="InterPro" id="IPR011705">
    <property type="entry name" value="BACK"/>
</dbReference>
<dbReference type="PIRSF" id="PIRSF037037">
    <property type="entry name" value="Kelch-like_protein_gigaxonin"/>
    <property type="match status" value="1"/>
</dbReference>
<dbReference type="OrthoDB" id="6359816at2759"/>
<dbReference type="KEGG" id="bfo:118413470"/>
<dbReference type="PANTHER" id="PTHR24412:SF491">
    <property type="entry name" value="KELCH REPEAT AND BTB DOMAIN-CONTAINING PROTEIN 12"/>
    <property type="match status" value="1"/>
</dbReference>
<gene>
    <name evidence="5" type="primary">LOC118413470</name>
</gene>
<dbReference type="FunFam" id="3.30.710.10:FF:000221">
    <property type="entry name" value="Uncharacterized protein"/>
    <property type="match status" value="1"/>
</dbReference>
<organism evidence="4 5">
    <name type="scientific">Branchiostoma floridae</name>
    <name type="common">Florida lancelet</name>
    <name type="synonym">Amphioxus</name>
    <dbReference type="NCBI Taxonomy" id="7739"/>
    <lineage>
        <taxon>Eukaryota</taxon>
        <taxon>Metazoa</taxon>
        <taxon>Chordata</taxon>
        <taxon>Cephalochordata</taxon>
        <taxon>Leptocardii</taxon>
        <taxon>Amphioxiformes</taxon>
        <taxon>Branchiostomatidae</taxon>
        <taxon>Branchiostoma</taxon>
    </lineage>
</organism>
<dbReference type="GO" id="GO:0005737">
    <property type="term" value="C:cytoplasm"/>
    <property type="evidence" value="ECO:0000318"/>
    <property type="project" value="GO_Central"/>
</dbReference>
<dbReference type="RefSeq" id="XP_035672768.1">
    <property type="nucleotide sequence ID" value="XM_035816875.1"/>
</dbReference>
<proteinExistence type="predicted"/>
<dbReference type="InterPro" id="IPR000210">
    <property type="entry name" value="BTB/POZ_dom"/>
</dbReference>
<dbReference type="GeneID" id="118413470"/>
<keyword evidence="4" id="KW-1185">Reference proteome</keyword>
<dbReference type="SMART" id="SM00225">
    <property type="entry name" value="BTB"/>
    <property type="match status" value="1"/>
</dbReference>
<dbReference type="SMART" id="SM00875">
    <property type="entry name" value="BACK"/>
    <property type="match status" value="1"/>
</dbReference>
<dbReference type="OMA" id="WHELPGW"/>
<dbReference type="Pfam" id="PF00651">
    <property type="entry name" value="BTB"/>
    <property type="match status" value="1"/>
</dbReference>
<keyword evidence="2" id="KW-0677">Repeat</keyword>
<reference evidence="5" key="2">
    <citation type="submission" date="2025-08" db="UniProtKB">
        <authorList>
            <consortium name="RefSeq"/>
        </authorList>
    </citation>
    <scope>IDENTIFICATION</scope>
    <source>
        <strain evidence="5">S238N-H82</strain>
        <tissue evidence="5">Testes</tissue>
    </source>
</reference>